<dbReference type="Proteomes" id="UP000193427">
    <property type="component" value="Chromosome"/>
</dbReference>
<dbReference type="Gene3D" id="1.25.40.10">
    <property type="entry name" value="Tetratricopeptide repeat domain"/>
    <property type="match status" value="1"/>
</dbReference>
<dbReference type="InterPro" id="IPR010323">
    <property type="entry name" value="DUF924"/>
</dbReference>
<organism evidence="1 2">
    <name type="scientific">Piscinibacter gummiphilus</name>
    <dbReference type="NCBI Taxonomy" id="946333"/>
    <lineage>
        <taxon>Bacteria</taxon>
        <taxon>Pseudomonadati</taxon>
        <taxon>Pseudomonadota</taxon>
        <taxon>Betaproteobacteria</taxon>
        <taxon>Burkholderiales</taxon>
        <taxon>Sphaerotilaceae</taxon>
        <taxon>Piscinibacter</taxon>
    </lineage>
</organism>
<dbReference type="Gene3D" id="1.20.58.320">
    <property type="entry name" value="TPR-like"/>
    <property type="match status" value="1"/>
</dbReference>
<sequence length="179" mass="19934">MDTTASDVITFWREAGPGRWFRKDDAFDTAFRQRFEAAHEAAASGALADWADTADGALALLILLDQFPRNAFRNSPRMFATDPQAVAIADKAIHAGFDLAVDPALRAFFYMPFMHSERLLDQQRCVTLSTPIGGGTLDYARIHLEAIERFGRFPHRNALLGRTTTPEEQHYLDSGGFKG</sequence>
<gene>
    <name evidence="1" type="ORF">A4W93_10540</name>
</gene>
<name>A0A1W6L7N0_9BURK</name>
<dbReference type="KEGG" id="rgu:A4W93_10540"/>
<evidence type="ECO:0000313" key="2">
    <source>
        <dbReference type="Proteomes" id="UP000193427"/>
    </source>
</evidence>
<evidence type="ECO:0000313" key="1">
    <source>
        <dbReference type="EMBL" id="ARN20305.1"/>
    </source>
</evidence>
<dbReference type="SUPFAM" id="SSF48452">
    <property type="entry name" value="TPR-like"/>
    <property type="match status" value="1"/>
</dbReference>
<dbReference type="EMBL" id="CP015118">
    <property type="protein sequence ID" value="ARN20305.1"/>
    <property type="molecule type" value="Genomic_DNA"/>
</dbReference>
<keyword evidence="2" id="KW-1185">Reference proteome</keyword>
<dbReference type="AlphaFoldDB" id="A0A1W6L7N0"/>
<accession>A0A1W6L7N0</accession>
<reference evidence="1 2" key="1">
    <citation type="submission" date="2016-04" db="EMBL/GenBank/DDBJ databases">
        <title>Complete genome sequence of natural rubber-degrading, novel Gram-negative bacterium, Rhizobacter gummiphilus strain NS21.</title>
        <authorList>
            <person name="Tabata M."/>
            <person name="Kasai D."/>
            <person name="Fukuda M."/>
        </authorList>
    </citation>
    <scope>NUCLEOTIDE SEQUENCE [LARGE SCALE GENOMIC DNA]</scope>
    <source>
        <strain evidence="1 2">NS21</strain>
    </source>
</reference>
<proteinExistence type="predicted"/>
<dbReference type="InterPro" id="IPR011990">
    <property type="entry name" value="TPR-like_helical_dom_sf"/>
</dbReference>
<protein>
    <submittedName>
        <fullName evidence="1">Uncharacterized protein</fullName>
    </submittedName>
</protein>
<dbReference type="RefSeq" id="WP_085750576.1">
    <property type="nucleotide sequence ID" value="NZ_BSPR01000014.1"/>
</dbReference>
<dbReference type="Pfam" id="PF06041">
    <property type="entry name" value="DUF924"/>
    <property type="match status" value="1"/>
</dbReference>
<dbReference type="STRING" id="946333.A4W93_10540"/>
<dbReference type="OrthoDB" id="7593450at2"/>